<accession>A0A0J7LAX9</accession>
<proteinExistence type="predicted"/>
<protein>
    <submittedName>
        <fullName evidence="2">Uncharacterized protein</fullName>
    </submittedName>
</protein>
<feature type="compositionally biased region" description="Acidic residues" evidence="1">
    <location>
        <begin position="81"/>
        <end position="102"/>
    </location>
</feature>
<evidence type="ECO:0000256" key="1">
    <source>
        <dbReference type="SAM" id="MobiDB-lite"/>
    </source>
</evidence>
<sequence length="137" mass="15166">MNTELPLSTIGADRSDTFKLMFQERHMTFHYLGELSSWTNLIFWFYQTKWSTDSYRRKGKVTTSDVVNGGSDVKEHVADVDHEDDDDGGGNNDDDDDDDDSDGGGGDNDSNHDDSDGDSDGDDSDVDDISLIEISSI</sequence>
<dbReference type="EMBL" id="LBMM01000035">
    <property type="protein sequence ID" value="KMR05230.1"/>
    <property type="molecule type" value="Genomic_DNA"/>
</dbReference>
<organism evidence="2 3">
    <name type="scientific">Lasius niger</name>
    <name type="common">Black garden ant</name>
    <dbReference type="NCBI Taxonomy" id="67767"/>
    <lineage>
        <taxon>Eukaryota</taxon>
        <taxon>Metazoa</taxon>
        <taxon>Ecdysozoa</taxon>
        <taxon>Arthropoda</taxon>
        <taxon>Hexapoda</taxon>
        <taxon>Insecta</taxon>
        <taxon>Pterygota</taxon>
        <taxon>Neoptera</taxon>
        <taxon>Endopterygota</taxon>
        <taxon>Hymenoptera</taxon>
        <taxon>Apocrita</taxon>
        <taxon>Aculeata</taxon>
        <taxon>Formicoidea</taxon>
        <taxon>Formicidae</taxon>
        <taxon>Formicinae</taxon>
        <taxon>Lasius</taxon>
        <taxon>Lasius</taxon>
    </lineage>
</organism>
<evidence type="ECO:0000313" key="3">
    <source>
        <dbReference type="Proteomes" id="UP000036403"/>
    </source>
</evidence>
<name>A0A0J7LAX9_LASNI</name>
<feature type="compositionally biased region" description="Acidic residues" evidence="1">
    <location>
        <begin position="115"/>
        <end position="130"/>
    </location>
</feature>
<dbReference type="AlphaFoldDB" id="A0A0J7LAX9"/>
<dbReference type="PaxDb" id="67767-A0A0J7LAX9"/>
<reference evidence="2 3" key="1">
    <citation type="submission" date="2015-04" db="EMBL/GenBank/DDBJ databases">
        <title>Lasius niger genome sequencing.</title>
        <authorList>
            <person name="Konorov E.A."/>
            <person name="Nikitin M.A."/>
            <person name="Kirill M.V."/>
            <person name="Chang P."/>
        </authorList>
    </citation>
    <scope>NUCLEOTIDE SEQUENCE [LARGE SCALE GENOMIC DNA]</scope>
    <source>
        <tissue evidence="2">Whole</tissue>
    </source>
</reference>
<evidence type="ECO:0000313" key="2">
    <source>
        <dbReference type="EMBL" id="KMR05230.1"/>
    </source>
</evidence>
<comment type="caution">
    <text evidence="2">The sequence shown here is derived from an EMBL/GenBank/DDBJ whole genome shotgun (WGS) entry which is preliminary data.</text>
</comment>
<dbReference type="Proteomes" id="UP000036403">
    <property type="component" value="Unassembled WGS sequence"/>
</dbReference>
<keyword evidence="3" id="KW-1185">Reference proteome</keyword>
<gene>
    <name evidence="2" type="ORF">RF55_135</name>
</gene>
<feature type="region of interest" description="Disordered" evidence="1">
    <location>
        <begin position="58"/>
        <end position="137"/>
    </location>
</feature>